<feature type="compositionally biased region" description="Basic residues" evidence="11">
    <location>
        <begin position="54"/>
        <end position="68"/>
    </location>
</feature>
<evidence type="ECO:0000256" key="3">
    <source>
        <dbReference type="ARBA" id="ARBA00006094"/>
    </source>
</evidence>
<evidence type="ECO:0000313" key="14">
    <source>
        <dbReference type="RefSeq" id="XP_010244349.1"/>
    </source>
</evidence>
<keyword evidence="8" id="KW-0653">Protein transport</keyword>
<evidence type="ECO:0000313" key="16">
    <source>
        <dbReference type="RefSeq" id="XP_019051663.1"/>
    </source>
</evidence>
<comment type="subcellular location">
    <subcellularLocation>
        <location evidence="2">Cytoplasm</location>
    </subcellularLocation>
    <subcellularLocation>
        <location evidence="1">Nucleus</location>
    </subcellularLocation>
</comment>
<feature type="region of interest" description="Disordered" evidence="11">
    <location>
        <begin position="169"/>
        <end position="193"/>
    </location>
</feature>
<keyword evidence="7" id="KW-0694">RNA-binding</keyword>
<feature type="compositionally biased region" description="Acidic residues" evidence="11">
    <location>
        <begin position="11"/>
        <end position="35"/>
    </location>
</feature>
<dbReference type="GO" id="GO:0005634">
    <property type="term" value="C:nucleus"/>
    <property type="evidence" value="ECO:0007669"/>
    <property type="project" value="UniProtKB-SubCell"/>
</dbReference>
<feature type="region of interest" description="Disordered" evidence="11">
    <location>
        <begin position="201"/>
        <end position="220"/>
    </location>
</feature>
<dbReference type="KEGG" id="nnu:104588206"/>
<evidence type="ECO:0000256" key="11">
    <source>
        <dbReference type="SAM" id="MobiDB-lite"/>
    </source>
</evidence>
<keyword evidence="6" id="KW-0963">Cytoplasm</keyword>
<reference evidence="14 15" key="1">
    <citation type="submission" date="2025-04" db="UniProtKB">
        <authorList>
            <consortium name="RefSeq"/>
        </authorList>
    </citation>
    <scope>IDENTIFICATION</scope>
</reference>
<dbReference type="GO" id="GO:0005737">
    <property type="term" value="C:cytoplasm"/>
    <property type="evidence" value="ECO:0007669"/>
    <property type="project" value="UniProtKB-SubCell"/>
</dbReference>
<dbReference type="PANTHER" id="PTHR13135:SF0">
    <property type="entry name" value="PHOSPHORYLATED ADAPTER RNA EXPORT PROTEIN"/>
    <property type="match status" value="1"/>
</dbReference>
<evidence type="ECO:0000313" key="13">
    <source>
        <dbReference type="Proteomes" id="UP000189703"/>
    </source>
</evidence>
<dbReference type="OMA" id="MENGDNI"/>
<gene>
    <name evidence="14 15 16" type="primary">LOC104588206</name>
</gene>
<evidence type="ECO:0000256" key="9">
    <source>
        <dbReference type="ARBA" id="ARBA00023242"/>
    </source>
</evidence>
<dbReference type="GeneID" id="104588206"/>
<feature type="region of interest" description="Disordered" evidence="11">
    <location>
        <begin position="1"/>
        <end position="70"/>
    </location>
</feature>
<comment type="similarity">
    <text evidence="3">Belongs to the PHAX family.</text>
</comment>
<dbReference type="RefSeq" id="XP_010244349.1">
    <property type="nucleotide sequence ID" value="XM_010246047.2"/>
</dbReference>
<evidence type="ECO:0000256" key="1">
    <source>
        <dbReference type="ARBA" id="ARBA00004123"/>
    </source>
</evidence>
<accession>A0A1U8PYP5</accession>
<feature type="domain" description="Phosphorylated adapter RNA export protein RNA-binding" evidence="12">
    <location>
        <begin position="81"/>
        <end position="160"/>
    </location>
</feature>
<evidence type="ECO:0000256" key="8">
    <source>
        <dbReference type="ARBA" id="ARBA00022927"/>
    </source>
</evidence>
<evidence type="ECO:0000256" key="7">
    <source>
        <dbReference type="ARBA" id="ARBA00022884"/>
    </source>
</evidence>
<dbReference type="AlphaFoldDB" id="A0A1U8PYP5"/>
<keyword evidence="5" id="KW-0813">Transport</keyword>
<dbReference type="PANTHER" id="PTHR13135">
    <property type="entry name" value="CYTOSOLIC RESINIFERATOXIN BINDING PROTEIN RBP-26"/>
    <property type="match status" value="1"/>
</dbReference>
<protein>
    <recommendedName>
        <fullName evidence="4">Phosphorylated adapter RNA export protein</fullName>
    </recommendedName>
    <alternativeName>
        <fullName evidence="10">RNA U small nuclear RNA export adapter protein</fullName>
    </alternativeName>
</protein>
<dbReference type="RefSeq" id="XP_010244350.1">
    <property type="nucleotide sequence ID" value="XM_010246048.2"/>
</dbReference>
<evidence type="ECO:0000256" key="5">
    <source>
        <dbReference type="ARBA" id="ARBA00022448"/>
    </source>
</evidence>
<organism evidence="13 16">
    <name type="scientific">Nelumbo nucifera</name>
    <name type="common">Sacred lotus</name>
    <dbReference type="NCBI Taxonomy" id="4432"/>
    <lineage>
        <taxon>Eukaryota</taxon>
        <taxon>Viridiplantae</taxon>
        <taxon>Streptophyta</taxon>
        <taxon>Embryophyta</taxon>
        <taxon>Tracheophyta</taxon>
        <taxon>Spermatophyta</taxon>
        <taxon>Magnoliopsida</taxon>
        <taxon>Proteales</taxon>
        <taxon>Nelumbonaceae</taxon>
        <taxon>Nelumbo</taxon>
    </lineage>
</organism>
<feature type="compositionally biased region" description="Polar residues" evidence="11">
    <location>
        <begin position="178"/>
        <end position="191"/>
    </location>
</feature>
<keyword evidence="9" id="KW-0539">Nucleus</keyword>
<dbReference type="RefSeq" id="XP_019051663.1">
    <property type="nucleotide sequence ID" value="XM_019196118.1"/>
</dbReference>
<dbReference type="InterPro" id="IPR038092">
    <property type="entry name" value="PHAX_RNA-binding_sf"/>
</dbReference>
<evidence type="ECO:0000256" key="2">
    <source>
        <dbReference type="ARBA" id="ARBA00004496"/>
    </source>
</evidence>
<dbReference type="GO" id="GO:0003723">
    <property type="term" value="F:RNA binding"/>
    <property type="evidence" value="ECO:0007669"/>
    <property type="project" value="UniProtKB-KW"/>
</dbReference>
<name>A0A1U8PYP5_NELNU</name>
<sequence>MEGRKSTLESIPEEEILDNDQDVDMLDVEEGELEGEQNQPNEPIEMSIQEPCSRNRRRWKKKRNKKKNGSVSNITDINRFVIDTCRHLKEKKSYLVWAAVGCLGIAALGDLVREVKAIQACGGQMTADGKRPRTGGGILWNILKVREPKAYKEIMTKGKEFEKQLRKQGIRQPLGQKEGSSQRSVCASSDGISDHVADDLPLATKTQSEAERNGAQGRRTSVLNRIRIPVAYEDLVEEDPKDEFT</sequence>
<dbReference type="OrthoDB" id="20573at2759"/>
<dbReference type="Pfam" id="PF10258">
    <property type="entry name" value="PHAX_RNA-bd"/>
    <property type="match status" value="1"/>
</dbReference>
<evidence type="ECO:0000256" key="4">
    <source>
        <dbReference type="ARBA" id="ARBA00016856"/>
    </source>
</evidence>
<dbReference type="InterPro" id="IPR019385">
    <property type="entry name" value="PHAX_RNA-binding_domain"/>
</dbReference>
<evidence type="ECO:0000313" key="15">
    <source>
        <dbReference type="RefSeq" id="XP_010244350.1"/>
    </source>
</evidence>
<evidence type="ECO:0000259" key="12">
    <source>
        <dbReference type="Pfam" id="PF10258"/>
    </source>
</evidence>
<dbReference type="Proteomes" id="UP000189703">
    <property type="component" value="Unplaced"/>
</dbReference>
<proteinExistence type="inferred from homology"/>
<dbReference type="GO" id="GO:0015031">
    <property type="term" value="P:protein transport"/>
    <property type="evidence" value="ECO:0007669"/>
    <property type="project" value="UniProtKB-KW"/>
</dbReference>
<dbReference type="STRING" id="4432.A0A1U8PYP5"/>
<evidence type="ECO:0000256" key="10">
    <source>
        <dbReference type="ARBA" id="ARBA00030834"/>
    </source>
</evidence>
<dbReference type="GO" id="GO:0006408">
    <property type="term" value="P:snRNA export from nucleus"/>
    <property type="evidence" value="ECO:0007669"/>
    <property type="project" value="InterPro"/>
</dbReference>
<keyword evidence="13" id="KW-1185">Reference proteome</keyword>
<evidence type="ECO:0000256" key="6">
    <source>
        <dbReference type="ARBA" id="ARBA00022490"/>
    </source>
</evidence>
<dbReference type="eggNOG" id="KOG3948">
    <property type="taxonomic scope" value="Eukaryota"/>
</dbReference>
<dbReference type="InterPro" id="IPR039047">
    <property type="entry name" value="PHAX"/>
</dbReference>
<dbReference type="Gene3D" id="1.10.10.1440">
    <property type="entry name" value="PHAX RNA-binding domain"/>
    <property type="match status" value="1"/>
</dbReference>